<dbReference type="Proteomes" id="UP001367676">
    <property type="component" value="Unassembled WGS sequence"/>
</dbReference>
<dbReference type="Gene3D" id="3.30.200.20">
    <property type="entry name" value="Phosphorylase Kinase, domain 1"/>
    <property type="match status" value="1"/>
</dbReference>
<evidence type="ECO:0000256" key="7">
    <source>
        <dbReference type="ARBA" id="ARBA00023137"/>
    </source>
</evidence>
<evidence type="ECO:0000256" key="12">
    <source>
        <dbReference type="ARBA" id="ARBA00051693"/>
    </source>
</evidence>
<dbReference type="PROSITE" id="PS00108">
    <property type="entry name" value="PROTEIN_KINASE_ST"/>
    <property type="match status" value="1"/>
</dbReference>
<comment type="caution">
    <text evidence="15">The sequence shown here is derived from an EMBL/GenBank/DDBJ whole genome shotgun (WGS) entry which is preliminary data.</text>
</comment>
<dbReference type="GO" id="GO:0016477">
    <property type="term" value="P:cell migration"/>
    <property type="evidence" value="ECO:0007669"/>
    <property type="project" value="UniProtKB-ARBA"/>
</dbReference>
<sequence>MNNSDLESKIRNLEARLKAENEASQRESLVTDLPIFCSPMRVGSGRRPKPSLDMGTPTRSRKQLDLPVSVLMPSKSPDNAEVDKKMKEIMKMNGILNINGKKYQTDIKDLEHLGELGNGTCGHVVKMLHKPSSTIIAVKQMRRSGNNDENKRIIMDLDVVFKSLDCPYIVRYLGCFITESDVWICMELMATCFDRLLKKLQSAIPEDILGKVTVATVNALHYLKESHGVIHRDVKPSNILLDERGTVKLCDFGISGRLVDSKAKTKNAGCAAYMAPERIEPPDPRKPDYDIRADVWSLGITLVELATGEFPYKDCNCDFEVLSRVLHEAPPSLPADPSRFSTEFQSFVSSCLTKNFRHRPKYRELLEHPFLKRYEMKQVDVALWYAKATSGTSNNTTLRFTPTSLSTSTRRQPPPPPPQQSTHQSRRSGLENIAMNGDQSEKYPFRSLDTQRSVNGPQLSEWDPHKLNGHRYSSPSPLVRRRYLPDPPSAFNNNNHSSNQGSENTSPLVLQRFYHQQNQHYNLSSYPNAPSHYRSASLSPSHRYLSETMKLAEESKMMEENTYESSKKQYSSFLKFQISGTNDMHRRSPPSVPSPAPPSPPPRLNRLSSNGSISGHIPSSPLMMKRGFYDNPDSPILPRRGFIEGSPLLSRRYNSPCPPPPPPRQFLESNSVPGSPQHYLFRRNDLIRNSTTSSKFQYTPQPQRKAIYEINNL</sequence>
<dbReference type="InterPro" id="IPR000719">
    <property type="entry name" value="Prot_kinase_dom"/>
</dbReference>
<dbReference type="GO" id="GO:0004713">
    <property type="term" value="F:protein tyrosine kinase activity"/>
    <property type="evidence" value="ECO:0007669"/>
    <property type="project" value="UniProtKB-KW"/>
</dbReference>
<evidence type="ECO:0000259" key="14">
    <source>
        <dbReference type="PROSITE" id="PS50011"/>
    </source>
</evidence>
<evidence type="ECO:0000313" key="15">
    <source>
        <dbReference type="EMBL" id="KAK7601724.1"/>
    </source>
</evidence>
<dbReference type="GO" id="GO:0004674">
    <property type="term" value="F:protein serine/threonine kinase activity"/>
    <property type="evidence" value="ECO:0007669"/>
    <property type="project" value="UniProtKB-KW"/>
</dbReference>
<dbReference type="GO" id="GO:0006950">
    <property type="term" value="P:response to stress"/>
    <property type="evidence" value="ECO:0007669"/>
    <property type="project" value="UniProtKB-ARBA"/>
</dbReference>
<keyword evidence="16" id="KW-1185">Reference proteome</keyword>
<dbReference type="InterPro" id="IPR052468">
    <property type="entry name" value="Dual_spec_MAPK_kinase"/>
</dbReference>
<keyword evidence="2" id="KW-0597">Phosphoprotein</keyword>
<comment type="similarity">
    <text evidence="8">Belongs to the protein kinase superfamily. STE Ser/Thr protein kinase family. MAP kinase kinase subfamily.</text>
</comment>
<dbReference type="PROSITE" id="PS50011">
    <property type="entry name" value="PROTEIN_KINASE_DOM"/>
    <property type="match status" value="1"/>
</dbReference>
<dbReference type="AlphaFoldDB" id="A0AAN9TZ58"/>
<name>A0AAN9TZ58_9HEMI</name>
<dbReference type="GO" id="GO:0004708">
    <property type="term" value="F:MAP kinase kinase activity"/>
    <property type="evidence" value="ECO:0007669"/>
    <property type="project" value="UniProtKB-EC"/>
</dbReference>
<feature type="compositionally biased region" description="Polar residues" evidence="13">
    <location>
        <begin position="490"/>
        <end position="505"/>
    </location>
</feature>
<dbReference type="GO" id="GO:0010508">
    <property type="term" value="P:positive regulation of autophagy"/>
    <property type="evidence" value="ECO:0007669"/>
    <property type="project" value="UniProtKB-ARBA"/>
</dbReference>
<feature type="region of interest" description="Disordered" evidence="13">
    <location>
        <begin position="40"/>
        <end position="59"/>
    </location>
</feature>
<dbReference type="GO" id="GO:0005829">
    <property type="term" value="C:cytosol"/>
    <property type="evidence" value="ECO:0007669"/>
    <property type="project" value="UniProtKB-ARBA"/>
</dbReference>
<dbReference type="PANTHER" id="PTHR47238">
    <property type="entry name" value="MITOGEN-ACTIVATED PROTEIN KINASE KINASE 5"/>
    <property type="match status" value="1"/>
</dbReference>
<gene>
    <name evidence="15" type="ORF">V9T40_009165</name>
</gene>
<dbReference type="SUPFAM" id="SSF56112">
    <property type="entry name" value="Protein kinase-like (PK-like)"/>
    <property type="match status" value="1"/>
</dbReference>
<evidence type="ECO:0000256" key="10">
    <source>
        <dbReference type="ARBA" id="ARBA00049014"/>
    </source>
</evidence>
<evidence type="ECO:0000256" key="9">
    <source>
        <dbReference type="ARBA" id="ARBA00038999"/>
    </source>
</evidence>
<comment type="catalytic activity">
    <reaction evidence="10">
        <text>L-seryl-[protein] + ATP = O-phospho-L-seryl-[protein] + ADP + H(+)</text>
        <dbReference type="Rhea" id="RHEA:17989"/>
        <dbReference type="Rhea" id="RHEA-COMP:9863"/>
        <dbReference type="Rhea" id="RHEA-COMP:11604"/>
        <dbReference type="ChEBI" id="CHEBI:15378"/>
        <dbReference type="ChEBI" id="CHEBI:29999"/>
        <dbReference type="ChEBI" id="CHEBI:30616"/>
        <dbReference type="ChEBI" id="CHEBI:83421"/>
        <dbReference type="ChEBI" id="CHEBI:456216"/>
        <dbReference type="EC" id="2.7.12.2"/>
    </reaction>
</comment>
<dbReference type="EC" id="2.7.12.2" evidence="9"/>
<dbReference type="GO" id="GO:0043068">
    <property type="term" value="P:positive regulation of programmed cell death"/>
    <property type="evidence" value="ECO:0007669"/>
    <property type="project" value="UniProtKB-ARBA"/>
</dbReference>
<evidence type="ECO:0000256" key="5">
    <source>
        <dbReference type="ARBA" id="ARBA00022777"/>
    </source>
</evidence>
<feature type="region of interest" description="Disordered" evidence="13">
    <location>
        <begin position="395"/>
        <end position="427"/>
    </location>
</feature>
<keyword evidence="7" id="KW-0829">Tyrosine-protein kinase</keyword>
<feature type="compositionally biased region" description="Pro residues" evidence="13">
    <location>
        <begin position="590"/>
        <end position="603"/>
    </location>
</feature>
<keyword evidence="6" id="KW-0067">ATP-binding</keyword>
<dbReference type="EMBL" id="JBBCAQ010000010">
    <property type="protein sequence ID" value="KAK7601724.1"/>
    <property type="molecule type" value="Genomic_DNA"/>
</dbReference>
<keyword evidence="4" id="KW-0547">Nucleotide-binding</keyword>
<dbReference type="InterPro" id="IPR011009">
    <property type="entry name" value="Kinase-like_dom_sf"/>
</dbReference>
<dbReference type="FunFam" id="3.30.200.20:FF:000040">
    <property type="entry name" value="Dual specificity mitogen-activated protein kinase kinase"/>
    <property type="match status" value="1"/>
</dbReference>
<feature type="compositionally biased region" description="Low complexity" evidence="13">
    <location>
        <begin position="396"/>
        <end position="411"/>
    </location>
</feature>
<dbReference type="GO" id="GO:0005524">
    <property type="term" value="F:ATP binding"/>
    <property type="evidence" value="ECO:0007669"/>
    <property type="project" value="UniProtKB-KW"/>
</dbReference>
<keyword evidence="5" id="KW-0418">Kinase</keyword>
<dbReference type="Pfam" id="PF00069">
    <property type="entry name" value="Pkinase"/>
    <property type="match status" value="1"/>
</dbReference>
<dbReference type="FunFam" id="1.10.510.10:FF:000432">
    <property type="entry name" value="mitogen-activated protein kinase kinase 3"/>
    <property type="match status" value="1"/>
</dbReference>
<evidence type="ECO:0000256" key="1">
    <source>
        <dbReference type="ARBA" id="ARBA00022527"/>
    </source>
</evidence>
<protein>
    <recommendedName>
        <fullName evidence="9">mitogen-activated protein kinase kinase</fullName>
        <ecNumber evidence="9">2.7.12.2</ecNumber>
    </recommendedName>
</protein>
<feature type="domain" description="Protein kinase" evidence="14">
    <location>
        <begin position="110"/>
        <end position="371"/>
    </location>
</feature>
<dbReference type="SMART" id="SM00220">
    <property type="entry name" value="S_TKc"/>
    <property type="match status" value="1"/>
</dbReference>
<dbReference type="InterPro" id="IPR008271">
    <property type="entry name" value="Ser/Thr_kinase_AS"/>
</dbReference>
<proteinExistence type="inferred from homology"/>
<dbReference type="GO" id="GO:0051239">
    <property type="term" value="P:regulation of multicellular organismal process"/>
    <property type="evidence" value="ECO:0007669"/>
    <property type="project" value="UniProtKB-ARBA"/>
</dbReference>
<comment type="catalytic activity">
    <reaction evidence="11">
        <text>L-threonyl-[protein] + ATP = O-phospho-L-threonyl-[protein] + ADP + H(+)</text>
        <dbReference type="Rhea" id="RHEA:46608"/>
        <dbReference type="Rhea" id="RHEA-COMP:11060"/>
        <dbReference type="Rhea" id="RHEA-COMP:11605"/>
        <dbReference type="ChEBI" id="CHEBI:15378"/>
        <dbReference type="ChEBI" id="CHEBI:30013"/>
        <dbReference type="ChEBI" id="CHEBI:30616"/>
        <dbReference type="ChEBI" id="CHEBI:61977"/>
        <dbReference type="ChEBI" id="CHEBI:456216"/>
        <dbReference type="EC" id="2.7.12.2"/>
    </reaction>
</comment>
<evidence type="ECO:0000256" key="4">
    <source>
        <dbReference type="ARBA" id="ARBA00022741"/>
    </source>
</evidence>
<comment type="catalytic activity">
    <reaction evidence="12">
        <text>L-tyrosyl-[protein] + ATP = O-phospho-L-tyrosyl-[protein] + ADP + H(+)</text>
        <dbReference type="Rhea" id="RHEA:10596"/>
        <dbReference type="Rhea" id="RHEA-COMP:10136"/>
        <dbReference type="Rhea" id="RHEA-COMP:20101"/>
        <dbReference type="ChEBI" id="CHEBI:15378"/>
        <dbReference type="ChEBI" id="CHEBI:30616"/>
        <dbReference type="ChEBI" id="CHEBI:46858"/>
        <dbReference type="ChEBI" id="CHEBI:61978"/>
        <dbReference type="ChEBI" id="CHEBI:456216"/>
        <dbReference type="EC" id="2.7.12.2"/>
    </reaction>
</comment>
<evidence type="ECO:0000256" key="11">
    <source>
        <dbReference type="ARBA" id="ARBA00049299"/>
    </source>
</evidence>
<keyword evidence="3" id="KW-0808">Transferase</keyword>
<evidence type="ECO:0000256" key="2">
    <source>
        <dbReference type="ARBA" id="ARBA00022553"/>
    </source>
</evidence>
<feature type="region of interest" description="Disordered" evidence="13">
    <location>
        <begin position="451"/>
        <end position="505"/>
    </location>
</feature>
<evidence type="ECO:0000256" key="13">
    <source>
        <dbReference type="SAM" id="MobiDB-lite"/>
    </source>
</evidence>
<evidence type="ECO:0000256" key="6">
    <source>
        <dbReference type="ARBA" id="ARBA00022840"/>
    </source>
</evidence>
<dbReference type="PANTHER" id="PTHR47238:SF2">
    <property type="entry name" value="DUAL SPECIFICITY MITOGEN-ACTIVATED PROTEIN KINASE KINASE HEMIPTEROUS"/>
    <property type="match status" value="1"/>
</dbReference>
<reference evidence="15 16" key="1">
    <citation type="submission" date="2024-03" db="EMBL/GenBank/DDBJ databases">
        <title>Adaptation during the transition from Ophiocordyceps entomopathogen to insect associate is accompanied by gene loss and intensified selection.</title>
        <authorList>
            <person name="Ward C.M."/>
            <person name="Onetto C.A."/>
            <person name="Borneman A.R."/>
        </authorList>
    </citation>
    <scope>NUCLEOTIDE SEQUENCE [LARGE SCALE GENOMIC DNA]</scope>
    <source>
        <strain evidence="15">AWRI1</strain>
        <tissue evidence="15">Single Adult Female</tissue>
    </source>
</reference>
<feature type="region of interest" description="Disordered" evidence="13">
    <location>
        <begin position="581"/>
        <end position="626"/>
    </location>
</feature>
<organism evidence="15 16">
    <name type="scientific">Parthenolecanium corni</name>
    <dbReference type="NCBI Taxonomy" id="536013"/>
    <lineage>
        <taxon>Eukaryota</taxon>
        <taxon>Metazoa</taxon>
        <taxon>Ecdysozoa</taxon>
        <taxon>Arthropoda</taxon>
        <taxon>Hexapoda</taxon>
        <taxon>Insecta</taxon>
        <taxon>Pterygota</taxon>
        <taxon>Neoptera</taxon>
        <taxon>Paraneoptera</taxon>
        <taxon>Hemiptera</taxon>
        <taxon>Sternorrhyncha</taxon>
        <taxon>Coccoidea</taxon>
        <taxon>Coccidae</taxon>
        <taxon>Parthenolecanium</taxon>
    </lineage>
</organism>
<dbReference type="CDD" id="cd06618">
    <property type="entry name" value="PKc_MKK7"/>
    <property type="match status" value="1"/>
</dbReference>
<evidence type="ECO:0000256" key="8">
    <source>
        <dbReference type="ARBA" id="ARBA00038035"/>
    </source>
</evidence>
<accession>A0AAN9TZ58</accession>
<evidence type="ECO:0000313" key="16">
    <source>
        <dbReference type="Proteomes" id="UP001367676"/>
    </source>
</evidence>
<evidence type="ECO:0000256" key="3">
    <source>
        <dbReference type="ARBA" id="ARBA00022679"/>
    </source>
</evidence>
<keyword evidence="1" id="KW-0723">Serine/threonine-protein kinase</keyword>
<dbReference type="Gene3D" id="1.10.510.10">
    <property type="entry name" value="Transferase(Phosphotransferase) domain 1"/>
    <property type="match status" value="1"/>
</dbReference>
<dbReference type="GO" id="GO:0030707">
    <property type="term" value="P:follicle cell of egg chamber development"/>
    <property type="evidence" value="ECO:0007669"/>
    <property type="project" value="UniProtKB-ARBA"/>
</dbReference>